<organism evidence="1 2">
    <name type="scientific">Microcystis viridis NIES-102</name>
    <dbReference type="NCBI Taxonomy" id="213615"/>
    <lineage>
        <taxon>Bacteria</taxon>
        <taxon>Bacillati</taxon>
        <taxon>Cyanobacteriota</taxon>
        <taxon>Cyanophyceae</taxon>
        <taxon>Oscillatoriophycideae</taxon>
        <taxon>Chroococcales</taxon>
        <taxon>Microcystaceae</taxon>
        <taxon>Microcystis</taxon>
    </lineage>
</organism>
<gene>
    <name evidence="1" type="ORF">myaer102_27610</name>
</gene>
<dbReference type="RefSeq" id="WP_012267833.1">
    <property type="nucleotide sequence ID" value="NZ_AP019314.1"/>
</dbReference>
<evidence type="ECO:0000313" key="1">
    <source>
        <dbReference type="EMBL" id="BBH40209.1"/>
    </source>
</evidence>
<reference evidence="1 2" key="1">
    <citation type="submission" date="2018-11" db="EMBL/GenBank/DDBJ databases">
        <title>Complete genome sequence of Microcystis aeruginosa NIES-102.</title>
        <authorList>
            <person name="Yamaguchi H."/>
            <person name="Suzuki S."/>
            <person name="Kawachi M."/>
        </authorList>
    </citation>
    <scope>NUCLEOTIDE SEQUENCE [LARGE SCALE GENOMIC DNA]</scope>
    <source>
        <strain evidence="1 2">NIES-102</strain>
    </source>
</reference>
<protein>
    <submittedName>
        <fullName evidence="1">Uncharacterized protein</fullName>
    </submittedName>
</protein>
<name>A0A3G9JZM9_MICVR</name>
<proteinExistence type="predicted"/>
<dbReference type="Proteomes" id="UP000278152">
    <property type="component" value="Chromosome"/>
</dbReference>
<accession>A0A3G9JZM9</accession>
<dbReference type="KEGG" id="mvz:myaer102_27610"/>
<evidence type="ECO:0000313" key="2">
    <source>
        <dbReference type="Proteomes" id="UP000278152"/>
    </source>
</evidence>
<sequence length="56" mass="6722">MTRRTQFPPNLNEQLITFAYNLATSNEYIQMSLSNFIENFQLIFDNFEQKNSQQDK</sequence>
<dbReference type="AlphaFoldDB" id="A0A3G9JZM9"/>
<dbReference type="EMBL" id="AP019314">
    <property type="protein sequence ID" value="BBH40209.1"/>
    <property type="molecule type" value="Genomic_DNA"/>
</dbReference>